<dbReference type="EnsemblPlants" id="KQJ89502">
    <property type="protein sequence ID" value="KQJ89502"/>
    <property type="gene ID" value="BRADI_4g26369v3"/>
</dbReference>
<dbReference type="Gramene" id="KQJ89502">
    <property type="protein sequence ID" value="KQJ89502"/>
    <property type="gene ID" value="BRADI_4g26369v3"/>
</dbReference>
<protein>
    <submittedName>
        <fullName evidence="1 2">Uncharacterized protein</fullName>
    </submittedName>
</protein>
<dbReference type="Proteomes" id="UP000008810">
    <property type="component" value="Chromosome 4"/>
</dbReference>
<dbReference type="InParanoid" id="A0A0Q3EPV4"/>
<dbReference type="ExpressionAtlas" id="A0A0Q3EPV4">
    <property type="expression patterns" value="baseline"/>
</dbReference>
<keyword evidence="3" id="KW-1185">Reference proteome</keyword>
<evidence type="ECO:0000313" key="1">
    <source>
        <dbReference type="EMBL" id="KQJ89502.2"/>
    </source>
</evidence>
<sequence>MEMYGLTGAEDDDPDVGEAAVGDAGVRRLPPLHGAARATTGLNGPRMIHLLLLLQQRRRHRRYTEIEKIEWCVLQPREVDLPKRKKRQGR</sequence>
<organism evidence="1">
    <name type="scientific">Brachypodium distachyon</name>
    <name type="common">Purple false brome</name>
    <name type="synonym">Trachynia distachya</name>
    <dbReference type="NCBI Taxonomy" id="15368"/>
    <lineage>
        <taxon>Eukaryota</taxon>
        <taxon>Viridiplantae</taxon>
        <taxon>Streptophyta</taxon>
        <taxon>Embryophyta</taxon>
        <taxon>Tracheophyta</taxon>
        <taxon>Spermatophyta</taxon>
        <taxon>Magnoliopsida</taxon>
        <taxon>Liliopsida</taxon>
        <taxon>Poales</taxon>
        <taxon>Poaceae</taxon>
        <taxon>BOP clade</taxon>
        <taxon>Pooideae</taxon>
        <taxon>Stipodae</taxon>
        <taxon>Brachypodieae</taxon>
        <taxon>Brachypodium</taxon>
    </lineage>
</organism>
<reference evidence="1 2" key="1">
    <citation type="journal article" date="2010" name="Nature">
        <title>Genome sequencing and analysis of the model grass Brachypodium distachyon.</title>
        <authorList>
            <consortium name="International Brachypodium Initiative"/>
        </authorList>
    </citation>
    <scope>NUCLEOTIDE SEQUENCE [LARGE SCALE GENOMIC DNA]</scope>
    <source>
        <strain evidence="1 2">Bd21</strain>
    </source>
</reference>
<evidence type="ECO:0000313" key="2">
    <source>
        <dbReference type="EnsemblPlants" id="KQJ89502"/>
    </source>
</evidence>
<dbReference type="AlphaFoldDB" id="A0A0Q3EPV4"/>
<dbReference type="EMBL" id="CM000883">
    <property type="protein sequence ID" value="KQJ89502.2"/>
    <property type="molecule type" value="Genomic_DNA"/>
</dbReference>
<name>A0A0Q3EPV4_BRADI</name>
<accession>A0A0Q3EPV4</accession>
<proteinExistence type="predicted"/>
<gene>
    <name evidence="1" type="ORF">BRADI_4g26369v3</name>
</gene>
<evidence type="ECO:0000313" key="3">
    <source>
        <dbReference type="Proteomes" id="UP000008810"/>
    </source>
</evidence>
<reference evidence="2" key="3">
    <citation type="submission" date="2018-08" db="UniProtKB">
        <authorList>
            <consortium name="EnsemblPlants"/>
        </authorList>
    </citation>
    <scope>IDENTIFICATION</scope>
    <source>
        <strain evidence="2">cv. Bd21</strain>
    </source>
</reference>
<reference evidence="1" key="2">
    <citation type="submission" date="2017-06" db="EMBL/GenBank/DDBJ databases">
        <title>WGS assembly of Brachypodium distachyon.</title>
        <authorList>
            <consortium name="The International Brachypodium Initiative"/>
            <person name="Lucas S."/>
            <person name="Harmon-Smith M."/>
            <person name="Lail K."/>
            <person name="Tice H."/>
            <person name="Grimwood J."/>
            <person name="Bruce D."/>
            <person name="Barry K."/>
            <person name="Shu S."/>
            <person name="Lindquist E."/>
            <person name="Wang M."/>
            <person name="Pitluck S."/>
            <person name="Vogel J.P."/>
            <person name="Garvin D.F."/>
            <person name="Mockler T.C."/>
            <person name="Schmutz J."/>
            <person name="Rokhsar D."/>
            <person name="Bevan M.W."/>
        </authorList>
    </citation>
    <scope>NUCLEOTIDE SEQUENCE</scope>
    <source>
        <strain evidence="1">Bd21</strain>
    </source>
</reference>